<keyword evidence="8" id="KW-0406">Ion transport</keyword>
<feature type="compositionally biased region" description="Basic residues" evidence="9">
    <location>
        <begin position="8"/>
        <end position="18"/>
    </location>
</feature>
<keyword evidence="7 8" id="KW-0472">Membrane</keyword>
<organism evidence="10 11">
    <name type="scientific">Uliginosibacterium paludis</name>
    <dbReference type="NCBI Taxonomy" id="1615952"/>
    <lineage>
        <taxon>Bacteria</taxon>
        <taxon>Pseudomonadati</taxon>
        <taxon>Pseudomonadota</taxon>
        <taxon>Betaproteobacteria</taxon>
        <taxon>Rhodocyclales</taxon>
        <taxon>Zoogloeaceae</taxon>
        <taxon>Uliginosibacterium</taxon>
    </lineage>
</organism>
<dbReference type="NCBIfam" id="TIGR00383">
    <property type="entry name" value="corA"/>
    <property type="match status" value="1"/>
</dbReference>
<keyword evidence="4 8" id="KW-1003">Cell membrane</keyword>
<comment type="similarity">
    <text evidence="2 8">Belongs to the CorA metal ion transporter (MIT) (TC 1.A.35) family.</text>
</comment>
<dbReference type="Pfam" id="PF01544">
    <property type="entry name" value="CorA"/>
    <property type="match status" value="1"/>
</dbReference>
<proteinExistence type="inferred from homology"/>
<gene>
    <name evidence="8 10" type="primary">corA</name>
    <name evidence="10" type="ORF">ABVT11_00095</name>
</gene>
<sequence length="369" mass="42769">MHKTTDRKPRKNPRKRSYAPKVGQAPGSIVHVGDVKVDRTHFSLFDYDAGNLEELSFDTLEASRQYHRRHQWIWLNVHGVHDPVVMEEIGRRFKVHPLVLEDIANTRQRAKLDDYEDYSFIVLRNFRYESERHDADSEQISLVVGKDFILSFQERSSGLFDPIRNRLRKNNSILRSGGPEVLMHALIDAVVDKYFVVVESLATEVEDLEDSLVTGTRQHSIEEINHFKRETLEIRRAVWPLREVINSLLRTPGALERKESELYFRDVYDHTVHVIEQLDSLRELISGLMDLHLSSISNRLNAEVRMLTVVTTIFAPATVITGFFGMNFHRMPLLEDPGGWLYASIAIGVAGLALILALFWRRWWVRMNS</sequence>
<feature type="transmembrane region" description="Helical" evidence="8">
    <location>
        <begin position="306"/>
        <end position="328"/>
    </location>
</feature>
<dbReference type="InterPro" id="IPR002523">
    <property type="entry name" value="MgTranspt_CorA/ZnTranspt_ZntB"/>
</dbReference>
<dbReference type="Gene3D" id="3.30.460.20">
    <property type="entry name" value="CorA soluble domain-like"/>
    <property type="match status" value="1"/>
</dbReference>
<dbReference type="PANTHER" id="PTHR46494">
    <property type="entry name" value="CORA FAMILY METAL ION TRANSPORTER (EUROFUNG)"/>
    <property type="match status" value="1"/>
</dbReference>
<evidence type="ECO:0000256" key="5">
    <source>
        <dbReference type="ARBA" id="ARBA00022692"/>
    </source>
</evidence>
<evidence type="ECO:0000256" key="4">
    <source>
        <dbReference type="ARBA" id="ARBA00022475"/>
    </source>
</evidence>
<evidence type="ECO:0000313" key="11">
    <source>
        <dbReference type="Proteomes" id="UP001548590"/>
    </source>
</evidence>
<accession>A0ABV2CL28</accession>
<comment type="subcellular location">
    <subcellularLocation>
        <location evidence="1">Cell membrane</location>
        <topology evidence="1">Multi-pass membrane protein</topology>
    </subcellularLocation>
    <subcellularLocation>
        <location evidence="8">Membrane</location>
        <topology evidence="8">Multi-pass membrane protein</topology>
    </subcellularLocation>
</comment>
<dbReference type="InterPro" id="IPR045861">
    <property type="entry name" value="CorA_cytoplasmic_dom"/>
</dbReference>
<keyword evidence="5 8" id="KW-0812">Transmembrane</keyword>
<evidence type="ECO:0000313" key="10">
    <source>
        <dbReference type="EMBL" id="MET1488207.1"/>
    </source>
</evidence>
<protein>
    <recommendedName>
        <fullName evidence="8">Magnesium transport protein CorA</fullName>
    </recommendedName>
</protein>
<evidence type="ECO:0000256" key="7">
    <source>
        <dbReference type="ARBA" id="ARBA00023136"/>
    </source>
</evidence>
<name>A0ABV2CL28_9RHOO</name>
<dbReference type="InterPro" id="IPR045863">
    <property type="entry name" value="CorA_TM1_TM2"/>
</dbReference>
<dbReference type="InterPro" id="IPR004488">
    <property type="entry name" value="Mg/Co-transport_prot_CorA"/>
</dbReference>
<dbReference type="Gene3D" id="1.20.58.340">
    <property type="entry name" value="Magnesium transport protein CorA, transmembrane region"/>
    <property type="match status" value="2"/>
</dbReference>
<keyword evidence="11" id="KW-1185">Reference proteome</keyword>
<evidence type="ECO:0000256" key="2">
    <source>
        <dbReference type="ARBA" id="ARBA00009765"/>
    </source>
</evidence>
<dbReference type="CDD" id="cd12828">
    <property type="entry name" value="TmCorA-like_1"/>
    <property type="match status" value="1"/>
</dbReference>
<keyword evidence="3 8" id="KW-0813">Transport</keyword>
<dbReference type="Proteomes" id="UP001548590">
    <property type="component" value="Unassembled WGS sequence"/>
</dbReference>
<dbReference type="SUPFAM" id="SSF143865">
    <property type="entry name" value="CorA soluble domain-like"/>
    <property type="match status" value="1"/>
</dbReference>
<dbReference type="SUPFAM" id="SSF144083">
    <property type="entry name" value="Magnesium transport protein CorA, transmembrane region"/>
    <property type="match status" value="1"/>
</dbReference>
<evidence type="ECO:0000256" key="6">
    <source>
        <dbReference type="ARBA" id="ARBA00022989"/>
    </source>
</evidence>
<evidence type="ECO:0000256" key="1">
    <source>
        <dbReference type="ARBA" id="ARBA00004651"/>
    </source>
</evidence>
<dbReference type="EMBL" id="JBEWLZ010000001">
    <property type="protein sequence ID" value="MET1488207.1"/>
    <property type="molecule type" value="Genomic_DNA"/>
</dbReference>
<dbReference type="PANTHER" id="PTHR46494:SF1">
    <property type="entry name" value="CORA FAMILY METAL ION TRANSPORTER (EUROFUNG)"/>
    <property type="match status" value="1"/>
</dbReference>
<evidence type="ECO:0000256" key="8">
    <source>
        <dbReference type="RuleBase" id="RU362010"/>
    </source>
</evidence>
<reference evidence="10 11" key="1">
    <citation type="submission" date="2024-07" db="EMBL/GenBank/DDBJ databases">
        <title>Uliginosibacterium paludis KCTC:42655.</title>
        <authorList>
            <person name="Kim M.K."/>
        </authorList>
    </citation>
    <scope>NUCLEOTIDE SEQUENCE [LARGE SCALE GENOMIC DNA]</scope>
    <source>
        <strain evidence="10 11">KCTC 42655</strain>
    </source>
</reference>
<keyword evidence="6 8" id="KW-1133">Transmembrane helix</keyword>
<dbReference type="RefSeq" id="WP_345926111.1">
    <property type="nucleotide sequence ID" value="NZ_JBDIVF010000003.1"/>
</dbReference>
<evidence type="ECO:0000256" key="3">
    <source>
        <dbReference type="ARBA" id="ARBA00022448"/>
    </source>
</evidence>
<comment type="caution">
    <text evidence="10">The sequence shown here is derived from an EMBL/GenBank/DDBJ whole genome shotgun (WGS) entry which is preliminary data.</text>
</comment>
<feature type="region of interest" description="Disordered" evidence="9">
    <location>
        <begin position="1"/>
        <end position="25"/>
    </location>
</feature>
<keyword evidence="8" id="KW-0460">Magnesium</keyword>
<evidence type="ECO:0000256" key="9">
    <source>
        <dbReference type="SAM" id="MobiDB-lite"/>
    </source>
</evidence>
<comment type="function">
    <text evidence="8">Mediates influx of magnesium ions.</text>
</comment>
<feature type="transmembrane region" description="Helical" evidence="8">
    <location>
        <begin position="340"/>
        <end position="360"/>
    </location>
</feature>